<dbReference type="InterPro" id="IPR036412">
    <property type="entry name" value="HAD-like_sf"/>
</dbReference>
<keyword evidence="14" id="KW-1185">Reference proteome</keyword>
<dbReference type="EC" id="3.1.3.-" evidence="7"/>
<dbReference type="InterPro" id="IPR006549">
    <property type="entry name" value="HAD-SF_hydro_IIIA"/>
</dbReference>
<evidence type="ECO:0000256" key="1">
    <source>
        <dbReference type="ARBA" id="ARBA00004496"/>
    </source>
</evidence>
<comment type="subcellular location">
    <subcellularLocation>
        <location evidence="1 7">Cytoplasm</location>
    </subcellularLocation>
</comment>
<dbReference type="GO" id="GO:0005737">
    <property type="term" value="C:cytoplasm"/>
    <property type="evidence" value="ECO:0007669"/>
    <property type="project" value="UniProtKB-SubCell"/>
</dbReference>
<dbReference type="PANTHER" id="PTHR42891:SF1">
    <property type="entry name" value="D-GLYCERO-BETA-D-MANNO-HEPTOSE-1,7-BISPHOSPHATE 7-PHOSPHATASE"/>
    <property type="match status" value="1"/>
</dbReference>
<feature type="binding site" evidence="9">
    <location>
        <position position="158"/>
    </location>
    <ligand>
        <name>substrate</name>
    </ligand>
</feature>
<dbReference type="NCBIfam" id="TIGR01662">
    <property type="entry name" value="HAD-SF-IIIA"/>
    <property type="match status" value="1"/>
</dbReference>
<dbReference type="GO" id="GO:0016791">
    <property type="term" value="F:phosphatase activity"/>
    <property type="evidence" value="ECO:0007669"/>
    <property type="project" value="InterPro"/>
</dbReference>
<evidence type="ECO:0000313" key="14">
    <source>
        <dbReference type="Proteomes" id="UP000554286"/>
    </source>
</evidence>
<comment type="cofactor">
    <cofactor evidence="11">
        <name>Mg(2+)</name>
        <dbReference type="ChEBI" id="CHEBI:18420"/>
    </cofactor>
</comment>
<feature type="binding site" evidence="9">
    <location>
        <begin position="131"/>
        <end position="132"/>
    </location>
    <ligand>
        <name>substrate</name>
    </ligand>
</feature>
<comment type="similarity">
    <text evidence="7">Belongs to the gmhB family.</text>
</comment>
<comment type="cofactor">
    <cofactor evidence="11">
        <name>Zn(2+)</name>
        <dbReference type="ChEBI" id="CHEBI:29105"/>
    </cofactor>
</comment>
<feature type="binding site" evidence="9">
    <location>
        <begin position="32"/>
        <end position="34"/>
    </location>
    <ligand>
        <name>substrate</name>
    </ligand>
</feature>
<evidence type="ECO:0000256" key="8">
    <source>
        <dbReference type="PIRSR" id="PIRSR004682-1"/>
    </source>
</evidence>
<feature type="binding site" evidence="9">
    <location>
        <begin position="74"/>
        <end position="77"/>
    </location>
    <ligand>
        <name>substrate</name>
    </ligand>
</feature>
<feature type="site" description="Contributes to substrate recognition" evidence="10">
    <location>
        <position position="131"/>
    </location>
</feature>
<evidence type="ECO:0000256" key="2">
    <source>
        <dbReference type="ARBA" id="ARBA00022490"/>
    </source>
</evidence>
<gene>
    <name evidence="13" type="ORF">GGD89_001089</name>
</gene>
<dbReference type="InterPro" id="IPR023214">
    <property type="entry name" value="HAD_sf"/>
</dbReference>
<evidence type="ECO:0000256" key="5">
    <source>
        <dbReference type="ARBA" id="ARBA00023277"/>
    </source>
</evidence>
<evidence type="ECO:0000313" key="13">
    <source>
        <dbReference type="EMBL" id="MBB4265470.1"/>
    </source>
</evidence>
<feature type="binding site" evidence="11">
    <location>
        <position position="113"/>
    </location>
    <ligand>
        <name>Zn(2+)</name>
        <dbReference type="ChEBI" id="CHEBI:29105"/>
    </ligand>
</feature>
<dbReference type="NCBIfam" id="TIGR01656">
    <property type="entry name" value="Histidinol-ppas"/>
    <property type="match status" value="1"/>
</dbReference>
<dbReference type="InterPro" id="IPR004446">
    <property type="entry name" value="Heptose_bisP_phosphatase"/>
</dbReference>
<evidence type="ECO:0000256" key="12">
    <source>
        <dbReference type="SAM" id="MobiDB-lite"/>
    </source>
</evidence>
<evidence type="ECO:0000256" key="10">
    <source>
        <dbReference type="PIRSR" id="PIRSR004682-3"/>
    </source>
</evidence>
<feature type="binding site" evidence="11">
    <location>
        <position position="128"/>
    </location>
    <ligand>
        <name>Zn(2+)</name>
        <dbReference type="ChEBI" id="CHEBI:29105"/>
    </ligand>
</feature>
<comment type="caution">
    <text evidence="13">The sequence shown here is derived from an EMBL/GenBank/DDBJ whole genome shotgun (WGS) entry which is preliminary data.</text>
</comment>
<feature type="binding site" evidence="11">
    <location>
        <position position="34"/>
    </location>
    <ligand>
        <name>Mg(2+)</name>
        <dbReference type="ChEBI" id="CHEBI:18420"/>
    </ligand>
</feature>
<dbReference type="Proteomes" id="UP000554286">
    <property type="component" value="Unassembled WGS sequence"/>
</dbReference>
<evidence type="ECO:0000256" key="4">
    <source>
        <dbReference type="ARBA" id="ARBA00022801"/>
    </source>
</evidence>
<feature type="binding site" evidence="11">
    <location>
        <position position="32"/>
    </location>
    <ligand>
        <name>Mg(2+)</name>
        <dbReference type="ChEBI" id="CHEBI:18420"/>
    </ligand>
</feature>
<dbReference type="GO" id="GO:0046872">
    <property type="term" value="F:metal ion binding"/>
    <property type="evidence" value="ECO:0007669"/>
    <property type="project" value="UniProtKB-KW"/>
</dbReference>
<feature type="region of interest" description="Disordered" evidence="12">
    <location>
        <begin position="1"/>
        <end position="29"/>
    </location>
</feature>
<feature type="compositionally biased region" description="Low complexity" evidence="12">
    <location>
        <begin position="16"/>
        <end position="29"/>
    </location>
</feature>
<name>A0A7W6RBP6_9PROT</name>
<feature type="active site" description="Nucleophile" evidence="8">
    <location>
        <position position="32"/>
    </location>
</feature>
<dbReference type="InterPro" id="IPR006543">
    <property type="entry name" value="Histidinol-phos"/>
</dbReference>
<dbReference type="RefSeq" id="WP_184043092.1">
    <property type="nucleotide sequence ID" value="NZ_JACIGK010000006.1"/>
</dbReference>
<dbReference type="Gene3D" id="3.40.50.1000">
    <property type="entry name" value="HAD superfamily/HAD-like"/>
    <property type="match status" value="1"/>
</dbReference>
<dbReference type="AlphaFoldDB" id="A0A7W6RBP6"/>
<feature type="binding site" evidence="9">
    <location>
        <begin position="40"/>
        <end position="43"/>
    </location>
    <ligand>
        <name>substrate</name>
    </ligand>
</feature>
<evidence type="ECO:0000256" key="3">
    <source>
        <dbReference type="ARBA" id="ARBA00022723"/>
    </source>
</evidence>
<feature type="binding site" evidence="11">
    <location>
        <position position="158"/>
    </location>
    <ligand>
        <name>Mg(2+)</name>
        <dbReference type="ChEBI" id="CHEBI:18420"/>
    </ligand>
</feature>
<dbReference type="Pfam" id="PF13242">
    <property type="entry name" value="Hydrolase_like"/>
    <property type="match status" value="1"/>
</dbReference>
<sequence length="193" mass="20895">MSRLDTAEPEPPSAPRPAEAPTATPRPAAFLDRDGTLNVEVGYAHRPDQISWIDGAVAAIRRLNRAGWWVIVITNQAGVAYGYYDEETVRALHRWMTADLAARGARVDAFYYCPHHATRGLGRYRVACDCRKPGPGLLRQAMADFPVDPARSFILGDKPSDGAAGHALGIAGHLYRGGDLDTLVSRLMAESGA</sequence>
<dbReference type="GO" id="GO:0005975">
    <property type="term" value="P:carbohydrate metabolic process"/>
    <property type="evidence" value="ECO:0007669"/>
    <property type="project" value="InterPro"/>
</dbReference>
<feature type="site" description="Stabilizes the phosphoryl group" evidence="10">
    <location>
        <position position="132"/>
    </location>
</feature>
<keyword evidence="4 7" id="KW-0378">Hydrolase</keyword>
<keyword evidence="5 7" id="KW-0119">Carbohydrate metabolism</keyword>
<organism evidence="13 14">
    <name type="scientific">Roseospira visakhapatnamensis</name>
    <dbReference type="NCBI Taxonomy" id="390880"/>
    <lineage>
        <taxon>Bacteria</taxon>
        <taxon>Pseudomonadati</taxon>
        <taxon>Pseudomonadota</taxon>
        <taxon>Alphaproteobacteria</taxon>
        <taxon>Rhodospirillales</taxon>
        <taxon>Rhodospirillaceae</taxon>
        <taxon>Roseospira</taxon>
    </lineage>
</organism>
<keyword evidence="2 7" id="KW-0963">Cytoplasm</keyword>
<keyword evidence="11" id="KW-0460">Magnesium</keyword>
<feature type="binding site" evidence="11">
    <location>
        <position position="157"/>
    </location>
    <ligand>
        <name>Mg(2+)</name>
        <dbReference type="ChEBI" id="CHEBI:18420"/>
    </ligand>
</feature>
<dbReference type="EMBL" id="JACIGK010000006">
    <property type="protein sequence ID" value="MBB4265470.1"/>
    <property type="molecule type" value="Genomic_DNA"/>
</dbReference>
<feature type="active site" description="Proton donor" evidence="8">
    <location>
        <position position="34"/>
    </location>
</feature>
<keyword evidence="3 11" id="KW-0479">Metal-binding</keyword>
<feature type="binding site" evidence="11">
    <location>
        <position position="115"/>
    </location>
    <ligand>
        <name>Zn(2+)</name>
        <dbReference type="ChEBI" id="CHEBI:29105"/>
    </ligand>
</feature>
<dbReference type="PIRSF" id="PIRSF004682">
    <property type="entry name" value="GmhB"/>
    <property type="match status" value="1"/>
</dbReference>
<dbReference type="CDD" id="cd07503">
    <property type="entry name" value="HAD_HisB-N"/>
    <property type="match status" value="1"/>
</dbReference>
<evidence type="ECO:0000256" key="6">
    <source>
        <dbReference type="ARBA" id="ARBA00031828"/>
    </source>
</evidence>
<evidence type="ECO:0000256" key="9">
    <source>
        <dbReference type="PIRSR" id="PIRSR004682-2"/>
    </source>
</evidence>
<protein>
    <recommendedName>
        <fullName evidence="6 7">D,D-heptose 1,7-bisphosphate phosphatase</fullName>
        <ecNumber evidence="7">3.1.3.-</ecNumber>
    </recommendedName>
</protein>
<evidence type="ECO:0000256" key="11">
    <source>
        <dbReference type="PIRSR" id="PIRSR004682-4"/>
    </source>
</evidence>
<dbReference type="SUPFAM" id="SSF56784">
    <property type="entry name" value="HAD-like"/>
    <property type="match status" value="1"/>
</dbReference>
<keyword evidence="11" id="KW-0862">Zinc</keyword>
<accession>A0A7W6RBP6</accession>
<evidence type="ECO:0000256" key="7">
    <source>
        <dbReference type="PIRNR" id="PIRNR004682"/>
    </source>
</evidence>
<feature type="binding site" evidence="11">
    <location>
        <position position="130"/>
    </location>
    <ligand>
        <name>Zn(2+)</name>
        <dbReference type="ChEBI" id="CHEBI:29105"/>
    </ligand>
</feature>
<dbReference type="PANTHER" id="PTHR42891">
    <property type="entry name" value="D-GLYCERO-BETA-D-MANNO-HEPTOSE-1,7-BISPHOSPHATE 7-PHOSPHATASE"/>
    <property type="match status" value="1"/>
</dbReference>
<reference evidence="13 14" key="1">
    <citation type="submission" date="2020-08" db="EMBL/GenBank/DDBJ databases">
        <title>Genome sequencing of Purple Non-Sulfur Bacteria from various extreme environments.</title>
        <authorList>
            <person name="Mayer M."/>
        </authorList>
    </citation>
    <scope>NUCLEOTIDE SEQUENCE [LARGE SCALE GENOMIC DNA]</scope>
    <source>
        <strain evidence="13 14">JA131</strain>
    </source>
</reference>
<feature type="site" description="Stabilizes the phosphoryl group" evidence="10">
    <location>
        <position position="74"/>
    </location>
</feature>
<proteinExistence type="inferred from homology"/>